<organism evidence="2 3">
    <name type="scientific">Cristinia sonorae</name>
    <dbReference type="NCBI Taxonomy" id="1940300"/>
    <lineage>
        <taxon>Eukaryota</taxon>
        <taxon>Fungi</taxon>
        <taxon>Dikarya</taxon>
        <taxon>Basidiomycota</taxon>
        <taxon>Agaricomycotina</taxon>
        <taxon>Agaricomycetes</taxon>
        <taxon>Agaricomycetidae</taxon>
        <taxon>Agaricales</taxon>
        <taxon>Pleurotineae</taxon>
        <taxon>Stephanosporaceae</taxon>
        <taxon>Cristinia</taxon>
    </lineage>
</organism>
<feature type="region of interest" description="Disordered" evidence="1">
    <location>
        <begin position="1"/>
        <end position="139"/>
    </location>
</feature>
<dbReference type="InterPro" id="IPR011993">
    <property type="entry name" value="PH-like_dom_sf"/>
</dbReference>
<gene>
    <name evidence="2" type="ORF">BXZ70DRAFT_541206</name>
</gene>
<reference evidence="2" key="1">
    <citation type="journal article" date="2021" name="New Phytol.">
        <title>Evolutionary innovations through gain and loss of genes in the ectomycorrhizal Boletales.</title>
        <authorList>
            <person name="Wu G."/>
            <person name="Miyauchi S."/>
            <person name="Morin E."/>
            <person name="Kuo A."/>
            <person name="Drula E."/>
            <person name="Varga T."/>
            <person name="Kohler A."/>
            <person name="Feng B."/>
            <person name="Cao Y."/>
            <person name="Lipzen A."/>
            <person name="Daum C."/>
            <person name="Hundley H."/>
            <person name="Pangilinan J."/>
            <person name="Johnson J."/>
            <person name="Barry K."/>
            <person name="LaButti K."/>
            <person name="Ng V."/>
            <person name="Ahrendt S."/>
            <person name="Min B."/>
            <person name="Choi I.G."/>
            <person name="Park H."/>
            <person name="Plett J.M."/>
            <person name="Magnuson J."/>
            <person name="Spatafora J.W."/>
            <person name="Nagy L.G."/>
            <person name="Henrissat B."/>
            <person name="Grigoriev I.V."/>
            <person name="Yang Z.L."/>
            <person name="Xu J."/>
            <person name="Martin F.M."/>
        </authorList>
    </citation>
    <scope>NUCLEOTIDE SEQUENCE</scope>
    <source>
        <strain evidence="2">KKN 215</strain>
    </source>
</reference>
<sequence>MSEHDSSSEGGSTSSPPTTKAPRRVSLTESNSEPKASSSPQTNTSPPHPDGLPPALNGLPWRPSPPPGQPPPVVALPTDTTSQIPADSSSAIIMPSQTPHLRSVSSPTGQQASLSASGPSPSSTPQLRFARTPELSREQSLHMRLASLPPPMMARYATQGSARLTPSIVPRPPPMPILNLPTLPPPTPVLNPPAPPRAPLRSIPALPLTGPRDDENPDMEEGSDSSDDGMDEEDAVGGRDDVTEEDDAEESMIPAGATMSRRRDRPDLLPQVDTSRLNISFSFGSTPSATGADSVARASKQQHGSQRPGTQYWTPSADVAATPHPDKHDGPTDYFSSKIRQPDSLIEEVSRTPRPSDYSPAVPLVAGPSRSKALVTTPNGSSGPGMVPRIVPMPLSPGSPALSSKTPRLGTTVSTIGERRPTLYQHVSKSMVDLVPHSKTKEEAKEEEDAKRSSRSARPATAGDPSPNGPLEIPERAPTLRRQRSLPTYRPASLPPPYPTYFSSRYPIIQPREEEGREVLPTYSNAIYLCSMMPRKVEFTAPGVQAKERKWRRVIVELEGTVLRIYRCHGAGSTGKGGIVGEWWERTVGVGDWSAGPQASSISATGGVQVNGSPAAQRDNRRIAVVHTANGNTEERRGKGVEDDPPAVEPPTQPQPTRSKLHQVASSFLHPTRSSQDATSTQSRLAVPPTSTRSRLSFDTSRDSERTTSVLGIGRRSMDALQRSGSLVRPTNSNATSDSSSNTTSPRSRSVTSPSSPSTPASSSISSPRSRPRGPSTSHSSINTTGTSDSNSKGTISPDPKDLIKSYTLQSAESGLASDYSKRRNVIRVRMEGEQFLLQARDVAGVIEWIEGIQAATNIALDLDERPMPKGPMFPRRRRRRPRTARPDASPATQTTGTGAASGSS</sequence>
<accession>A0A8K0UH46</accession>
<feature type="region of interest" description="Disordered" evidence="1">
    <location>
        <begin position="864"/>
        <end position="905"/>
    </location>
</feature>
<evidence type="ECO:0008006" key="4">
    <source>
        <dbReference type="Google" id="ProtNLM"/>
    </source>
</evidence>
<evidence type="ECO:0000313" key="3">
    <source>
        <dbReference type="Proteomes" id="UP000813824"/>
    </source>
</evidence>
<feature type="compositionally biased region" description="Pro residues" evidence="1">
    <location>
        <begin position="179"/>
        <end position="198"/>
    </location>
</feature>
<dbReference type="SUPFAM" id="SSF50729">
    <property type="entry name" value="PH domain-like"/>
    <property type="match status" value="1"/>
</dbReference>
<feature type="compositionally biased region" description="Polar residues" evidence="1">
    <location>
        <begin position="299"/>
        <end position="314"/>
    </location>
</feature>
<feature type="compositionally biased region" description="Low complexity" evidence="1">
    <location>
        <begin position="109"/>
        <end position="123"/>
    </location>
</feature>
<feature type="compositionally biased region" description="Polar residues" evidence="1">
    <location>
        <begin position="272"/>
        <end position="291"/>
    </location>
</feature>
<comment type="caution">
    <text evidence="2">The sequence shown here is derived from an EMBL/GenBank/DDBJ whole genome shotgun (WGS) entry which is preliminary data.</text>
</comment>
<dbReference type="PANTHER" id="PTHR37283">
    <property type="entry name" value="PH DOMAIN-CONTAINING PROTEIN YHR131C"/>
    <property type="match status" value="1"/>
</dbReference>
<feature type="compositionally biased region" description="Polar residues" evidence="1">
    <location>
        <begin position="401"/>
        <end position="415"/>
    </location>
</feature>
<feature type="region of interest" description="Disordered" evidence="1">
    <location>
        <begin position="598"/>
        <end position="802"/>
    </location>
</feature>
<dbReference type="PANTHER" id="PTHR37283:SF1">
    <property type="entry name" value="PH DOMAIN-CONTAINING PROTEIN YHR131C"/>
    <property type="match status" value="1"/>
</dbReference>
<feature type="compositionally biased region" description="Low complexity" evidence="1">
    <location>
        <begin position="730"/>
        <end position="781"/>
    </location>
</feature>
<feature type="region of interest" description="Disordered" evidence="1">
    <location>
        <begin position="179"/>
        <end position="498"/>
    </location>
</feature>
<dbReference type="OrthoDB" id="5865767at2759"/>
<feature type="compositionally biased region" description="Low complexity" evidence="1">
    <location>
        <begin position="8"/>
        <end position="18"/>
    </location>
</feature>
<feature type="compositionally biased region" description="Polar residues" evidence="1">
    <location>
        <begin position="782"/>
        <end position="795"/>
    </location>
</feature>
<feature type="compositionally biased region" description="Acidic residues" evidence="1">
    <location>
        <begin position="215"/>
        <end position="235"/>
    </location>
</feature>
<proteinExistence type="predicted"/>
<name>A0A8K0UH46_9AGAR</name>
<feature type="compositionally biased region" description="Polar residues" evidence="1">
    <location>
        <begin position="78"/>
        <end position="108"/>
    </location>
</feature>
<evidence type="ECO:0000256" key="1">
    <source>
        <dbReference type="SAM" id="MobiDB-lite"/>
    </source>
</evidence>
<feature type="compositionally biased region" description="Pro residues" evidence="1">
    <location>
        <begin position="62"/>
        <end position="74"/>
    </location>
</feature>
<dbReference type="EMBL" id="JAEVFJ010000041">
    <property type="protein sequence ID" value="KAH8087141.1"/>
    <property type="molecule type" value="Genomic_DNA"/>
</dbReference>
<feature type="compositionally biased region" description="Low complexity" evidence="1">
    <location>
        <begin position="887"/>
        <end position="905"/>
    </location>
</feature>
<protein>
    <recommendedName>
        <fullName evidence="4">PH domain-containing protein</fullName>
    </recommendedName>
</protein>
<feature type="compositionally biased region" description="Basic and acidic residues" evidence="1">
    <location>
        <begin position="439"/>
        <end position="452"/>
    </location>
</feature>
<evidence type="ECO:0000313" key="2">
    <source>
        <dbReference type="EMBL" id="KAH8087141.1"/>
    </source>
</evidence>
<feature type="compositionally biased region" description="Polar residues" evidence="1">
    <location>
        <begin position="672"/>
        <end position="699"/>
    </location>
</feature>
<feature type="compositionally biased region" description="Basic and acidic residues" evidence="1">
    <location>
        <begin position="633"/>
        <end position="642"/>
    </location>
</feature>
<feature type="compositionally biased region" description="Polar residues" evidence="1">
    <location>
        <begin position="598"/>
        <end position="614"/>
    </location>
</feature>
<dbReference type="Gene3D" id="2.30.29.30">
    <property type="entry name" value="Pleckstrin-homology domain (PH domain)/Phosphotyrosine-binding domain (PTB)"/>
    <property type="match status" value="2"/>
</dbReference>
<feature type="compositionally biased region" description="Low complexity" evidence="1">
    <location>
        <begin position="199"/>
        <end position="208"/>
    </location>
</feature>
<dbReference type="Proteomes" id="UP000813824">
    <property type="component" value="Unassembled WGS sequence"/>
</dbReference>
<feature type="compositionally biased region" description="Polar residues" evidence="1">
    <location>
        <begin position="27"/>
        <end position="45"/>
    </location>
</feature>
<dbReference type="AlphaFoldDB" id="A0A8K0UH46"/>
<feature type="compositionally biased region" description="Basic residues" evidence="1">
    <location>
        <begin position="875"/>
        <end position="884"/>
    </location>
</feature>
<keyword evidence="3" id="KW-1185">Reference proteome</keyword>